<keyword evidence="2" id="KW-0472">Membrane</keyword>
<gene>
    <name evidence="3" type="ORF">AKJ09_01102</name>
</gene>
<evidence type="ECO:0000313" key="4">
    <source>
        <dbReference type="Proteomes" id="UP000064967"/>
    </source>
</evidence>
<proteinExistence type="predicted"/>
<organism evidence="3 4">
    <name type="scientific">Labilithrix luteola</name>
    <dbReference type="NCBI Taxonomy" id="1391654"/>
    <lineage>
        <taxon>Bacteria</taxon>
        <taxon>Pseudomonadati</taxon>
        <taxon>Myxococcota</taxon>
        <taxon>Polyangia</taxon>
        <taxon>Polyangiales</taxon>
        <taxon>Labilitrichaceae</taxon>
        <taxon>Labilithrix</taxon>
    </lineage>
</organism>
<accession>A0A0K1PLM6</accession>
<dbReference type="KEGG" id="llu:AKJ09_01102"/>
<name>A0A0K1PLM6_9BACT</name>
<sequence length="262" mass="26835">MGAVAQPAKPTPAPAAAPAHGIDFSPQDDDFDMHIERDFTGPASSSHYSGAPASGPVSKHGDLSPRASSGLEVTHRRLDAQRKHAIEVYEPSLLVKVIGPLLALVVTGGAAFGLVRYAHKGGGFSPMAHLPHAFDGTSMTTSAVVSLVTLALAIALGFLGVRLRPRSWAFVASAAVLLLMALAMVTVALASTGENSAPPDGALLLPYLMPVFVALLGLGVTGRAANAFTREGIAPKLATIPLAALAGAILFAAYETSRFGAL</sequence>
<dbReference type="EMBL" id="CP012333">
    <property type="protein sequence ID" value="AKU94438.1"/>
    <property type="molecule type" value="Genomic_DNA"/>
</dbReference>
<dbReference type="STRING" id="1391654.AKJ09_01102"/>
<dbReference type="RefSeq" id="WP_146646033.1">
    <property type="nucleotide sequence ID" value="NZ_CP012333.1"/>
</dbReference>
<feature type="transmembrane region" description="Helical" evidence="2">
    <location>
        <begin position="168"/>
        <end position="190"/>
    </location>
</feature>
<evidence type="ECO:0000313" key="3">
    <source>
        <dbReference type="EMBL" id="AKU94438.1"/>
    </source>
</evidence>
<feature type="transmembrane region" description="Helical" evidence="2">
    <location>
        <begin position="139"/>
        <end position="161"/>
    </location>
</feature>
<feature type="transmembrane region" description="Helical" evidence="2">
    <location>
        <begin position="93"/>
        <end position="119"/>
    </location>
</feature>
<evidence type="ECO:0000256" key="2">
    <source>
        <dbReference type="SAM" id="Phobius"/>
    </source>
</evidence>
<evidence type="ECO:0000256" key="1">
    <source>
        <dbReference type="SAM" id="MobiDB-lite"/>
    </source>
</evidence>
<feature type="transmembrane region" description="Helical" evidence="2">
    <location>
        <begin position="233"/>
        <end position="254"/>
    </location>
</feature>
<keyword evidence="4" id="KW-1185">Reference proteome</keyword>
<dbReference type="AlphaFoldDB" id="A0A0K1PLM6"/>
<keyword evidence="2" id="KW-0812">Transmembrane</keyword>
<feature type="transmembrane region" description="Helical" evidence="2">
    <location>
        <begin position="202"/>
        <end position="221"/>
    </location>
</feature>
<reference evidence="3 4" key="1">
    <citation type="submission" date="2015-08" db="EMBL/GenBank/DDBJ databases">
        <authorList>
            <person name="Babu N.S."/>
            <person name="Beckwith C.J."/>
            <person name="Beseler K.G."/>
            <person name="Brison A."/>
            <person name="Carone J.V."/>
            <person name="Caskin T.P."/>
            <person name="Diamond M."/>
            <person name="Durham M.E."/>
            <person name="Foxe J.M."/>
            <person name="Go M."/>
            <person name="Henderson B.A."/>
            <person name="Jones I.B."/>
            <person name="McGettigan J.A."/>
            <person name="Micheletti S.J."/>
            <person name="Nasrallah M.E."/>
            <person name="Ortiz D."/>
            <person name="Piller C.R."/>
            <person name="Privatt S.R."/>
            <person name="Schneider S.L."/>
            <person name="Sharp S."/>
            <person name="Smith T.C."/>
            <person name="Stanton J.D."/>
            <person name="Ullery H.E."/>
            <person name="Wilson R.J."/>
            <person name="Serrano M.G."/>
            <person name="Buck G."/>
            <person name="Lee V."/>
            <person name="Wang Y."/>
            <person name="Carvalho R."/>
            <person name="Voegtly L."/>
            <person name="Shi R."/>
            <person name="Duckworth R."/>
            <person name="Johnson A."/>
            <person name="Loviza R."/>
            <person name="Walstead R."/>
            <person name="Shah Z."/>
            <person name="Kiflezghi M."/>
            <person name="Wade K."/>
            <person name="Ball S.L."/>
            <person name="Bradley K.W."/>
            <person name="Asai D.J."/>
            <person name="Bowman C.A."/>
            <person name="Russell D.A."/>
            <person name="Pope W.H."/>
            <person name="Jacobs-Sera D."/>
            <person name="Hendrix R.W."/>
            <person name="Hatfull G.F."/>
        </authorList>
    </citation>
    <scope>NUCLEOTIDE SEQUENCE [LARGE SCALE GENOMIC DNA]</scope>
    <source>
        <strain evidence="3 4">DSM 27648</strain>
    </source>
</reference>
<dbReference type="Proteomes" id="UP000064967">
    <property type="component" value="Chromosome"/>
</dbReference>
<keyword evidence="2" id="KW-1133">Transmembrane helix</keyword>
<feature type="region of interest" description="Disordered" evidence="1">
    <location>
        <begin position="1"/>
        <end position="73"/>
    </location>
</feature>
<protein>
    <submittedName>
        <fullName evidence="3">Uncharacterized protein</fullName>
    </submittedName>
</protein>